<comment type="similarity">
    <text evidence="15">Belongs to the G-protein coupled receptor 1 family.</text>
</comment>
<keyword evidence="4 15" id="KW-0812">Transmembrane</keyword>
<evidence type="ECO:0000256" key="16">
    <source>
        <dbReference type="SAM" id="Phobius"/>
    </source>
</evidence>
<feature type="transmembrane region" description="Helical" evidence="16">
    <location>
        <begin position="30"/>
        <end position="56"/>
    </location>
</feature>
<evidence type="ECO:0000256" key="4">
    <source>
        <dbReference type="ARBA" id="ARBA00022692"/>
    </source>
</evidence>
<dbReference type="Proteomes" id="UP000694392">
    <property type="component" value="Unplaced"/>
</dbReference>
<dbReference type="PROSITE" id="PS00237">
    <property type="entry name" value="G_PROTEIN_RECEP_F1_1"/>
    <property type="match status" value="1"/>
</dbReference>
<dbReference type="InterPro" id="IPR000276">
    <property type="entry name" value="GPCR_Rhodpsn"/>
</dbReference>
<dbReference type="PROSITE" id="PS50262">
    <property type="entry name" value="G_PROTEIN_RECEP_F1_2"/>
    <property type="match status" value="1"/>
</dbReference>
<dbReference type="PANTHER" id="PTHR24243:SF3">
    <property type="entry name" value="MOTILIN RECEPTOR"/>
    <property type="match status" value="1"/>
</dbReference>
<dbReference type="GeneTree" id="ENSGT01120000271823"/>
<feature type="transmembrane region" description="Helical" evidence="16">
    <location>
        <begin position="208"/>
        <end position="228"/>
    </location>
</feature>
<evidence type="ECO:0000313" key="19">
    <source>
        <dbReference type="Proteomes" id="UP000694392"/>
    </source>
</evidence>
<keyword evidence="3" id="KW-1003">Cell membrane</keyword>
<dbReference type="AlphaFoldDB" id="A0A8D0GRF7"/>
<evidence type="ECO:0000256" key="13">
    <source>
        <dbReference type="ARBA" id="ARBA00033151"/>
    </source>
</evidence>
<evidence type="ECO:0000259" key="17">
    <source>
        <dbReference type="PROSITE" id="PS50262"/>
    </source>
</evidence>
<dbReference type="GO" id="GO:0005829">
    <property type="term" value="C:cytosol"/>
    <property type="evidence" value="ECO:0007669"/>
    <property type="project" value="Ensembl"/>
</dbReference>
<evidence type="ECO:0000256" key="3">
    <source>
        <dbReference type="ARBA" id="ARBA00022475"/>
    </source>
</evidence>
<dbReference type="Gene3D" id="1.20.1070.10">
    <property type="entry name" value="Rhodopsin 7-helix transmembrane proteins"/>
    <property type="match status" value="1"/>
</dbReference>
<evidence type="ECO:0000256" key="15">
    <source>
        <dbReference type="RuleBase" id="RU000688"/>
    </source>
</evidence>
<dbReference type="GO" id="GO:0042562">
    <property type="term" value="F:hormone binding"/>
    <property type="evidence" value="ECO:0007669"/>
    <property type="project" value="Ensembl"/>
</dbReference>
<evidence type="ECO:0000256" key="12">
    <source>
        <dbReference type="ARBA" id="ARBA00032291"/>
    </source>
</evidence>
<dbReference type="InterPro" id="IPR017452">
    <property type="entry name" value="GPCR_Rhodpsn_7TM"/>
</dbReference>
<keyword evidence="10" id="KW-0325">Glycoprotein</keyword>
<reference evidence="18" key="1">
    <citation type="submission" date="2025-08" db="UniProtKB">
        <authorList>
            <consortium name="Ensembl"/>
        </authorList>
    </citation>
    <scope>IDENTIFICATION</scope>
</reference>
<dbReference type="InterPro" id="IPR003905">
    <property type="entry name" value="GHS-R/MTLR"/>
</dbReference>
<keyword evidence="9 15" id="KW-0675">Receptor</keyword>
<name>A0A8D0GRF7_SPHPU</name>
<sequence length="377" mass="42267">MGGSGNGSGTKPEWGSRCDERWCSLFPLQALVPVTAVCLALLVAGVAGNALTVLLVCRCRELRSTTGLYLGSMAVADLLLLLLGLPFDLYRLWRWRPWVFGPALCRLLLYVAEACPYCTILHLTALAAERYLAICFPLRARRLVTRPRVKALIAALWAFALLSAAPFFFLVGLEQPDNRTSLGFECKATRHAVESGLLSTMLWVTTSYFLLPAACLSLLYGLVGRQLLRTKLRTRGPNASAREREHRQTIRILVVVVVAFVICWLPFHVGRIIYINSWSSWMMHFSQYFNIFALHLFYLSASINPILYNFISKKYRAAAYKLLLTHQSGQKAFTVIRDAAGYTETSASIKNEFTVIRDTAGYAETNASIKKEFITNF</sequence>
<feature type="transmembrane region" description="Helical" evidence="16">
    <location>
        <begin position="149"/>
        <end position="173"/>
    </location>
</feature>
<dbReference type="GO" id="GO:0005886">
    <property type="term" value="C:plasma membrane"/>
    <property type="evidence" value="ECO:0007669"/>
    <property type="project" value="UniProtKB-SubCell"/>
</dbReference>
<keyword evidence="7 16" id="KW-0472">Membrane</keyword>
<comment type="subcellular location">
    <subcellularLocation>
        <location evidence="1">Cell membrane</location>
        <topology evidence="1">Multi-pass membrane protein</topology>
    </subcellularLocation>
</comment>
<evidence type="ECO:0000256" key="2">
    <source>
        <dbReference type="ARBA" id="ARBA00018726"/>
    </source>
</evidence>
<evidence type="ECO:0000256" key="8">
    <source>
        <dbReference type="ARBA" id="ARBA00023157"/>
    </source>
</evidence>
<keyword evidence="6 15" id="KW-0297">G-protein coupled receptor</keyword>
<organism evidence="18 19">
    <name type="scientific">Sphenodon punctatus</name>
    <name type="common">Tuatara</name>
    <name type="synonym">Hatteria punctata</name>
    <dbReference type="NCBI Taxonomy" id="8508"/>
    <lineage>
        <taxon>Eukaryota</taxon>
        <taxon>Metazoa</taxon>
        <taxon>Chordata</taxon>
        <taxon>Craniata</taxon>
        <taxon>Vertebrata</taxon>
        <taxon>Euteleostomi</taxon>
        <taxon>Lepidosauria</taxon>
        <taxon>Sphenodontia</taxon>
        <taxon>Sphenodontidae</taxon>
        <taxon>Sphenodon</taxon>
    </lineage>
</organism>
<dbReference type="SMART" id="SM01381">
    <property type="entry name" value="7TM_GPCR_Srsx"/>
    <property type="match status" value="1"/>
</dbReference>
<evidence type="ECO:0000256" key="11">
    <source>
        <dbReference type="ARBA" id="ARBA00023224"/>
    </source>
</evidence>
<feature type="transmembrane region" description="Helical" evidence="16">
    <location>
        <begin position="68"/>
        <end position="87"/>
    </location>
</feature>
<dbReference type="PANTHER" id="PTHR24243">
    <property type="entry name" value="G-PROTEIN COUPLED RECEPTOR"/>
    <property type="match status" value="1"/>
</dbReference>
<dbReference type="Pfam" id="PF00001">
    <property type="entry name" value="7tm_1"/>
    <property type="match status" value="1"/>
</dbReference>
<evidence type="ECO:0000256" key="5">
    <source>
        <dbReference type="ARBA" id="ARBA00022989"/>
    </source>
</evidence>
<dbReference type="GO" id="GO:0032870">
    <property type="term" value="P:cellular response to hormone stimulus"/>
    <property type="evidence" value="ECO:0007669"/>
    <property type="project" value="UniProtKB-ARBA"/>
</dbReference>
<evidence type="ECO:0000256" key="7">
    <source>
        <dbReference type="ARBA" id="ARBA00023136"/>
    </source>
</evidence>
<keyword evidence="8" id="KW-1015">Disulfide bond</keyword>
<gene>
    <name evidence="18" type="primary">MLNR</name>
</gene>
<dbReference type="Ensembl" id="ENSSPUT00000009727.1">
    <property type="protein sequence ID" value="ENSSPUP00000009114.1"/>
    <property type="gene ID" value="ENSSPUG00000007103.1"/>
</dbReference>
<proteinExistence type="inferred from homology"/>
<feature type="domain" description="G-protein coupled receptors family 1 profile" evidence="17">
    <location>
        <begin position="48"/>
        <end position="308"/>
    </location>
</feature>
<evidence type="ECO:0000256" key="10">
    <source>
        <dbReference type="ARBA" id="ARBA00023180"/>
    </source>
</evidence>
<dbReference type="PRINTS" id="PR01417">
    <property type="entry name" value="GHSRECEPTOR"/>
</dbReference>
<dbReference type="FunFam" id="1.20.1070.10:FF:000125">
    <property type="entry name" value="growth hormone secretagogue receptor type 1"/>
    <property type="match status" value="1"/>
</dbReference>
<protein>
    <recommendedName>
        <fullName evidence="2">Growth hormone secretagogue receptor type 1</fullName>
    </recommendedName>
    <alternativeName>
        <fullName evidence="13">GH-releasing peptide receptor</fullName>
    </alternativeName>
    <alternativeName>
        <fullName evidence="12">Ghrelin receptor</fullName>
    </alternativeName>
</protein>
<dbReference type="GO" id="GO:0008528">
    <property type="term" value="F:G protein-coupled peptide receptor activity"/>
    <property type="evidence" value="ECO:0007669"/>
    <property type="project" value="Ensembl"/>
</dbReference>
<evidence type="ECO:0000313" key="18">
    <source>
        <dbReference type="Ensembl" id="ENSSPUP00000009114.1"/>
    </source>
</evidence>
<feature type="transmembrane region" description="Helical" evidence="16">
    <location>
        <begin position="287"/>
        <end position="311"/>
    </location>
</feature>
<feature type="transmembrane region" description="Helical" evidence="16">
    <location>
        <begin position="249"/>
        <end position="267"/>
    </location>
</feature>
<comment type="function">
    <text evidence="14">Receptor for ghrelin, coupled to G-alpha-11 proteins. Stimulates growth hormone secretion. Also binds other growth hormone releasing peptides (GHRP) (e.g. Met-enkephalin and GHRP-6) as well as non-peptide, low molecular weight secretagogues (e.g. L-692,429, MK-0677, adenosine).</text>
</comment>
<dbReference type="SUPFAM" id="SSF81321">
    <property type="entry name" value="Family A G protein-coupled receptor-like"/>
    <property type="match status" value="1"/>
</dbReference>
<dbReference type="OMA" id="WAALPPC"/>
<reference evidence="18" key="2">
    <citation type="submission" date="2025-09" db="UniProtKB">
        <authorList>
            <consortium name="Ensembl"/>
        </authorList>
    </citation>
    <scope>IDENTIFICATION</scope>
</reference>
<evidence type="ECO:0000256" key="14">
    <source>
        <dbReference type="ARBA" id="ARBA00056988"/>
    </source>
</evidence>
<evidence type="ECO:0000256" key="1">
    <source>
        <dbReference type="ARBA" id="ARBA00004651"/>
    </source>
</evidence>
<keyword evidence="5 16" id="KW-1133">Transmembrane helix</keyword>
<keyword evidence="11 15" id="KW-0807">Transducer</keyword>
<feature type="transmembrane region" description="Helical" evidence="16">
    <location>
        <begin position="107"/>
        <end position="128"/>
    </location>
</feature>
<keyword evidence="19" id="KW-1185">Reference proteome</keyword>
<dbReference type="PRINTS" id="PR00237">
    <property type="entry name" value="GPCRRHODOPSN"/>
</dbReference>
<accession>A0A8D0GRF7</accession>
<evidence type="ECO:0000256" key="9">
    <source>
        <dbReference type="ARBA" id="ARBA00023170"/>
    </source>
</evidence>
<evidence type="ECO:0000256" key="6">
    <source>
        <dbReference type="ARBA" id="ARBA00023040"/>
    </source>
</evidence>